<reference evidence="2" key="1">
    <citation type="submission" date="2020-05" db="EMBL/GenBank/DDBJ databases">
        <title>Mycena genomes resolve the evolution of fungal bioluminescence.</title>
        <authorList>
            <person name="Tsai I.J."/>
        </authorList>
    </citation>
    <scope>NUCLEOTIDE SEQUENCE</scope>
    <source>
        <strain evidence="2">160909Yilan</strain>
    </source>
</reference>
<accession>A0A8H6XHP1</accession>
<dbReference type="EMBL" id="JACAZH010000029">
    <property type="protein sequence ID" value="KAF7340702.1"/>
    <property type="molecule type" value="Genomic_DNA"/>
</dbReference>
<organism evidence="2 3">
    <name type="scientific">Mycena sanguinolenta</name>
    <dbReference type="NCBI Taxonomy" id="230812"/>
    <lineage>
        <taxon>Eukaryota</taxon>
        <taxon>Fungi</taxon>
        <taxon>Dikarya</taxon>
        <taxon>Basidiomycota</taxon>
        <taxon>Agaricomycotina</taxon>
        <taxon>Agaricomycetes</taxon>
        <taxon>Agaricomycetidae</taxon>
        <taxon>Agaricales</taxon>
        <taxon>Marasmiineae</taxon>
        <taxon>Mycenaceae</taxon>
        <taxon>Mycena</taxon>
    </lineage>
</organism>
<feature type="compositionally biased region" description="Basic and acidic residues" evidence="1">
    <location>
        <begin position="188"/>
        <end position="202"/>
    </location>
</feature>
<feature type="region of interest" description="Disordered" evidence="1">
    <location>
        <begin position="168"/>
        <end position="202"/>
    </location>
</feature>
<comment type="caution">
    <text evidence="2">The sequence shown here is derived from an EMBL/GenBank/DDBJ whole genome shotgun (WGS) entry which is preliminary data.</text>
</comment>
<dbReference type="Proteomes" id="UP000623467">
    <property type="component" value="Unassembled WGS sequence"/>
</dbReference>
<evidence type="ECO:0000256" key="1">
    <source>
        <dbReference type="SAM" id="MobiDB-lite"/>
    </source>
</evidence>
<proteinExistence type="predicted"/>
<protein>
    <submittedName>
        <fullName evidence="2">Phospholipase</fullName>
    </submittedName>
</protein>
<dbReference type="AlphaFoldDB" id="A0A8H6XHP1"/>
<gene>
    <name evidence="2" type="ORF">MSAN_02098500</name>
</gene>
<evidence type="ECO:0000313" key="2">
    <source>
        <dbReference type="EMBL" id="KAF7340702.1"/>
    </source>
</evidence>
<keyword evidence="3" id="KW-1185">Reference proteome</keyword>
<name>A0A8H6XHP1_9AGAR</name>
<evidence type="ECO:0000313" key="3">
    <source>
        <dbReference type="Proteomes" id="UP000623467"/>
    </source>
</evidence>
<sequence length="297" mass="33891">MPSPPRSSPPIDRILRPQMIYKTAALVVDKTQYRDELDPRAGVQDAAAARFEATAKEMRGDENDDFAGNVPQHMLPLSWMHTYTSRSDCQPMKLLIVRRIVVRFVCYRVATGLRGFGEHPQPQPDRRGHSEIALVVEDTHMMDSTMDGEPYRVTRFILPLLQVLRTPRPHPAADRRSAPRAARRVHVPRTDAEPGRDGHAARDPLSDNILELWFSTARKNLEILTELFCPLPANLVRNWKVYENYVPKVKTEHVVHGVSLDRVKKRLGCACRDFLVDEEFVQGADWEGLNPTLLIYT</sequence>
<dbReference type="OrthoDB" id="14911at2759"/>